<evidence type="ECO:0000313" key="2">
    <source>
        <dbReference type="EMBL" id="ABM79474.1"/>
    </source>
</evidence>
<protein>
    <submittedName>
        <fullName evidence="2">Predicted Zn-dependent hydrolases of the beta-lactamase fold</fullName>
    </submittedName>
</protein>
<feature type="signal peptide" evidence="1">
    <location>
        <begin position="1"/>
        <end position="31"/>
    </location>
</feature>
<dbReference type="Pfam" id="PF13483">
    <property type="entry name" value="Lactamase_B_3"/>
    <property type="match status" value="1"/>
</dbReference>
<dbReference type="EMBL" id="CP000554">
    <property type="protein sequence ID" value="ABM79474.1"/>
    <property type="molecule type" value="Genomic_DNA"/>
</dbReference>
<dbReference type="KEGG" id="pmf:P9303_27441"/>
<dbReference type="InterPro" id="IPR036866">
    <property type="entry name" value="RibonucZ/Hydroxyglut_hydro"/>
</dbReference>
<dbReference type="BioCyc" id="PMAR59922:G1G80-2406-MONOMER"/>
<dbReference type="GO" id="GO:0016787">
    <property type="term" value="F:hydrolase activity"/>
    <property type="evidence" value="ECO:0007669"/>
    <property type="project" value="UniProtKB-KW"/>
</dbReference>
<proteinExistence type="predicted"/>
<gene>
    <name evidence="2" type="ordered locus">P9303_27441</name>
</gene>
<organism evidence="2 3">
    <name type="scientific">Prochlorococcus marinus (strain MIT 9303)</name>
    <dbReference type="NCBI Taxonomy" id="59922"/>
    <lineage>
        <taxon>Bacteria</taxon>
        <taxon>Bacillati</taxon>
        <taxon>Cyanobacteriota</taxon>
        <taxon>Cyanophyceae</taxon>
        <taxon>Synechococcales</taxon>
        <taxon>Prochlorococcaceae</taxon>
        <taxon>Prochlorococcus</taxon>
    </lineage>
</organism>
<dbReference type="Gene3D" id="3.60.15.10">
    <property type="entry name" value="Ribonuclease Z/Hydroxyacylglutathione hydrolase-like"/>
    <property type="match status" value="1"/>
</dbReference>
<keyword evidence="1" id="KW-0732">Signal</keyword>
<dbReference type="PANTHER" id="PTHR39189">
    <property type="entry name" value="UPF0173 METAL-DEPENDENT HYDROLASE YTKL"/>
    <property type="match status" value="1"/>
</dbReference>
<feature type="chain" id="PRO_5002643014" evidence="1">
    <location>
        <begin position="32"/>
        <end position="245"/>
    </location>
</feature>
<evidence type="ECO:0000256" key="1">
    <source>
        <dbReference type="SAM" id="SignalP"/>
    </source>
</evidence>
<keyword evidence="2" id="KW-0378">Hydrolase</keyword>
<accession>A2CDB4</accession>
<sequence length="245" mass="24913">MPSLLKVLSTRSLSAASAVGLVLSSASSAIAGGVTITSYGHSALLIQGGGQSVLLNPFKAVGCAAGLREPRVNATVILASSELADEGARVASGRFLVQPGSYRIGGLNLEGFAAPHDRLGGRRFGQATLWRWQQGGLQFAHLGGSAASLSGEDKVLLGRPDVLIIGVGGGAKVYDGAEAAQVVNALNPRRVIPVQYVSGAAPSDCDQTGVQPFLDAMAGTPVKQTGTTISLPSDLGDGPVIEVMR</sequence>
<dbReference type="STRING" id="59922.P9303_27441"/>
<dbReference type="AlphaFoldDB" id="A2CDB4"/>
<dbReference type="PANTHER" id="PTHR39189:SF1">
    <property type="entry name" value="UPF0173 METAL-DEPENDENT HYDROLASE YTKL"/>
    <property type="match status" value="1"/>
</dbReference>
<dbReference type="HOGENOM" id="CLU_070010_3_0_3"/>
<dbReference type="RefSeq" id="WP_011827317.1">
    <property type="nucleotide sequence ID" value="NC_008820.1"/>
</dbReference>
<name>A2CDB4_PROM3</name>
<dbReference type="Proteomes" id="UP000002274">
    <property type="component" value="Chromosome"/>
</dbReference>
<evidence type="ECO:0000313" key="3">
    <source>
        <dbReference type="Proteomes" id="UP000002274"/>
    </source>
</evidence>
<dbReference type="SUPFAM" id="SSF56281">
    <property type="entry name" value="Metallo-hydrolase/oxidoreductase"/>
    <property type="match status" value="1"/>
</dbReference>
<reference evidence="2 3" key="1">
    <citation type="journal article" date="2007" name="PLoS Genet.">
        <title>Patterns and implications of gene gain and loss in the evolution of Prochlorococcus.</title>
        <authorList>
            <person name="Kettler G.C."/>
            <person name="Martiny A.C."/>
            <person name="Huang K."/>
            <person name="Zucker J."/>
            <person name="Coleman M.L."/>
            <person name="Rodrigue S."/>
            <person name="Chen F."/>
            <person name="Lapidus A."/>
            <person name="Ferriera S."/>
            <person name="Johnson J."/>
            <person name="Steglich C."/>
            <person name="Church G.M."/>
            <person name="Richardson P."/>
            <person name="Chisholm S.W."/>
        </authorList>
    </citation>
    <scope>NUCLEOTIDE SEQUENCE [LARGE SCALE GENOMIC DNA]</scope>
    <source>
        <strain evidence="2 3">MIT 9303</strain>
    </source>
</reference>